<evidence type="ECO:0000259" key="2">
    <source>
        <dbReference type="Pfam" id="PF05170"/>
    </source>
</evidence>
<dbReference type="EMBL" id="DTQM01000083">
    <property type="protein sequence ID" value="HGC42432.1"/>
    <property type="molecule type" value="Genomic_DNA"/>
</dbReference>
<dbReference type="InterPro" id="IPR052894">
    <property type="entry name" value="AsmA-related"/>
</dbReference>
<feature type="region of interest" description="Disordered" evidence="1">
    <location>
        <begin position="517"/>
        <end position="565"/>
    </location>
</feature>
<comment type="caution">
    <text evidence="3">The sequence shown here is derived from an EMBL/GenBank/DDBJ whole genome shotgun (WGS) entry which is preliminary data.</text>
</comment>
<evidence type="ECO:0000256" key="1">
    <source>
        <dbReference type="SAM" id="MobiDB-lite"/>
    </source>
</evidence>
<organism evidence="3">
    <name type="scientific">Acidicaldus sp</name>
    <dbReference type="NCBI Taxonomy" id="1872105"/>
    <lineage>
        <taxon>Bacteria</taxon>
        <taxon>Pseudomonadati</taxon>
        <taxon>Pseudomonadota</taxon>
        <taxon>Alphaproteobacteria</taxon>
        <taxon>Acetobacterales</taxon>
        <taxon>Acetobacteraceae</taxon>
        <taxon>Acidicaldus</taxon>
    </lineage>
</organism>
<feature type="compositionally biased region" description="Basic and acidic residues" evidence="1">
    <location>
        <begin position="545"/>
        <end position="565"/>
    </location>
</feature>
<dbReference type="InterPro" id="IPR007844">
    <property type="entry name" value="AsmA"/>
</dbReference>
<proteinExistence type="predicted"/>
<dbReference type="PANTHER" id="PTHR30441:SF8">
    <property type="entry name" value="DUF748 DOMAIN-CONTAINING PROTEIN"/>
    <property type="match status" value="1"/>
</dbReference>
<dbReference type="PANTHER" id="PTHR30441">
    <property type="entry name" value="DUF748 DOMAIN-CONTAINING PROTEIN"/>
    <property type="match status" value="1"/>
</dbReference>
<gene>
    <name evidence="3" type="ORF">ENY07_04285</name>
</gene>
<dbReference type="AlphaFoldDB" id="A0A8J4M5N4"/>
<dbReference type="GO" id="GO:0005886">
    <property type="term" value="C:plasma membrane"/>
    <property type="evidence" value="ECO:0007669"/>
    <property type="project" value="TreeGrafter"/>
</dbReference>
<dbReference type="Pfam" id="PF05170">
    <property type="entry name" value="AsmA"/>
    <property type="match status" value="1"/>
</dbReference>
<accession>A0A8J4M5N4</accession>
<feature type="region of interest" description="Disordered" evidence="1">
    <location>
        <begin position="122"/>
        <end position="141"/>
    </location>
</feature>
<name>A0A8J4M5N4_9PROT</name>
<feature type="domain" description="AsmA" evidence="2">
    <location>
        <begin position="236"/>
        <end position="466"/>
    </location>
</feature>
<feature type="region of interest" description="Disordered" evidence="1">
    <location>
        <begin position="262"/>
        <end position="282"/>
    </location>
</feature>
<sequence>MRRLGWLLLVLVIALPLLGAAAALVAVRVVPERLKPLIVTLVERGGRQRIALAGPLRLVVSTRPRLIAEDVTLSNRNGRLTARHLTAEIALAPLFSRREIVVERLTFDRATLYPAATATPAAPPPLAAAQQAPPAAPATPRAPRPWRIRLQALRLTNSQVIGVDPRHSLTLTELDLPAWPGPRASDVTLDAIYAGIPFSVTGMIARLPGPAVALSALRIVAAQGDVALDGTLSLGPHPGFSGKVSSQRLDLDAIRHALPRRPHAAPLPEGVAPATGAPSPQQDWRDQNLPFAALGGAEGDVTLALREVIESGAVYRDIALHAVLREGKLVIDPARLVLPGGPATLSLTLDAISAPPLVHFRATAPALALGPLAAAFHWPADNAGALEAFADLAARGETMRALRATLSGKFGIAAVNAELDNRLLLLPLAKMLRRAHIPPLALAGEGKTALRCFALRADLSDGHASLRAGLLQTSRLDLGAAGTLDLAAGTLALQLAPSVRIGGNALVVPIRLDGAIDDPQPVPDESQQDGALAAQPCRPALALARDGRAGPEPGPRKPDKGLSLHDLLRGLVK</sequence>
<dbReference type="GO" id="GO:0090313">
    <property type="term" value="P:regulation of protein targeting to membrane"/>
    <property type="evidence" value="ECO:0007669"/>
    <property type="project" value="TreeGrafter"/>
</dbReference>
<protein>
    <submittedName>
        <fullName evidence="3">AsmA family protein</fullName>
    </submittedName>
</protein>
<evidence type="ECO:0000313" key="3">
    <source>
        <dbReference type="EMBL" id="HGC42432.1"/>
    </source>
</evidence>
<reference evidence="3" key="1">
    <citation type="journal article" date="2020" name="mSystems">
        <title>Genome- and Community-Level Interaction Insights into Carbon Utilization and Element Cycling Functions of Hydrothermarchaeota in Hydrothermal Sediment.</title>
        <authorList>
            <person name="Zhou Z."/>
            <person name="Liu Y."/>
            <person name="Xu W."/>
            <person name="Pan J."/>
            <person name="Luo Z.H."/>
            <person name="Li M."/>
        </authorList>
    </citation>
    <scope>NUCLEOTIDE SEQUENCE</scope>
    <source>
        <strain evidence="3">SpSt-997</strain>
    </source>
</reference>